<dbReference type="GO" id="GO:0016787">
    <property type="term" value="F:hydrolase activity"/>
    <property type="evidence" value="ECO:0007669"/>
    <property type="project" value="UniProtKB-KW"/>
</dbReference>
<reference evidence="1" key="1">
    <citation type="submission" date="2012-02" db="EMBL/GenBank/DDBJ databases">
        <title>Whole genome shotgun sequence of Gordonia otitidis NBRC 100426.</title>
        <authorList>
            <person name="Yoshida I."/>
            <person name="Hosoyama A."/>
            <person name="Tsuchikane K."/>
            <person name="Katsumata H."/>
            <person name="Yamazaki S."/>
            <person name="Fujita N."/>
        </authorList>
    </citation>
    <scope>NUCLEOTIDE SEQUENCE [LARGE SCALE GENOMIC DNA]</scope>
    <source>
        <strain evidence="1">NBRC 100426</strain>
    </source>
</reference>
<proteinExistence type="predicted"/>
<gene>
    <name evidence="1" type="ORF">GOOTI_181_00010</name>
</gene>
<organism evidence="1 2">
    <name type="scientific">Gordonia otitidis (strain DSM 44809 / CCUG 52243 / JCM 12355 / NBRC 100426 / IFM 10032)</name>
    <dbReference type="NCBI Taxonomy" id="1108044"/>
    <lineage>
        <taxon>Bacteria</taxon>
        <taxon>Bacillati</taxon>
        <taxon>Actinomycetota</taxon>
        <taxon>Actinomycetes</taxon>
        <taxon>Mycobacteriales</taxon>
        <taxon>Gordoniaceae</taxon>
        <taxon>Gordonia</taxon>
    </lineage>
</organism>
<evidence type="ECO:0000313" key="1">
    <source>
        <dbReference type="EMBL" id="GAB35709.1"/>
    </source>
</evidence>
<dbReference type="InterPro" id="IPR029058">
    <property type="entry name" value="AB_hydrolase_fold"/>
</dbReference>
<comment type="caution">
    <text evidence="1">The sequence shown here is derived from an EMBL/GenBank/DDBJ whole genome shotgun (WGS) entry which is preliminary data.</text>
</comment>
<dbReference type="EMBL" id="BAFB01000181">
    <property type="protein sequence ID" value="GAB35709.1"/>
    <property type="molecule type" value="Genomic_DNA"/>
</dbReference>
<accession>H5TQF1</accession>
<sequence>MATADVRDDLGSIKASTLAVAGTDDPATPPERLAAIVDAVPGGRLEVVAHAAHLANAEQPQVITSLLLEHLEHS</sequence>
<name>H5TQF1_GORO1</name>
<dbReference type="STRING" id="1108044.GOOTI_181_00010"/>
<keyword evidence="1" id="KW-0378">Hydrolase</keyword>
<protein>
    <submittedName>
        <fullName evidence="1">3-oxoadipate enol-lactone hydrolase</fullName>
    </submittedName>
</protein>
<dbReference type="Proteomes" id="UP000005038">
    <property type="component" value="Unassembled WGS sequence"/>
</dbReference>
<dbReference type="Gene3D" id="3.40.50.1820">
    <property type="entry name" value="alpha/beta hydrolase"/>
    <property type="match status" value="1"/>
</dbReference>
<dbReference type="AlphaFoldDB" id="H5TQF1"/>
<evidence type="ECO:0000313" key="2">
    <source>
        <dbReference type="Proteomes" id="UP000005038"/>
    </source>
</evidence>
<keyword evidence="2" id="KW-1185">Reference proteome</keyword>
<dbReference type="SUPFAM" id="SSF53474">
    <property type="entry name" value="alpha/beta-Hydrolases"/>
    <property type="match status" value="1"/>
</dbReference>